<dbReference type="EMBL" id="CAIIXF020000002">
    <property type="protein sequence ID" value="CAH1777258.1"/>
    <property type="molecule type" value="Genomic_DNA"/>
</dbReference>
<keyword evidence="6" id="KW-0040">ANK repeat</keyword>
<evidence type="ECO:0000256" key="4">
    <source>
        <dbReference type="ARBA" id="ARBA00022737"/>
    </source>
</evidence>
<dbReference type="Pfam" id="PF00023">
    <property type="entry name" value="Ank"/>
    <property type="match status" value="1"/>
</dbReference>
<evidence type="ECO:0000256" key="8">
    <source>
        <dbReference type="ARBA" id="ARBA00023136"/>
    </source>
</evidence>
<proteinExistence type="predicted"/>
<sequence length="836" mass="96895">MVGNLRPHRKVYCLDRPNETDRGTNIRKQASMTSQNDLISKSGESLTQFMTNTKEGDTLRMLNPTDRELLRLVNEGDMQDIKEYVEHAHELDINCHDFMGRSALTIAIQHGHEELVDYLLHQKDIKLGDSLLHAVKEGNITIVEMLLNWGKSLSEAERRRLNEDFSESAEFPPGVTPLVLACHYDNYDIIQLLLSNGGKIDDPHDFDCQCQECKRDGDEFGEFLETSRKRINTYRALASPGYICQTSDDPMLVAFKLAHGFDKLYVHEPVFRKEYKSLADQCREFAVDLLDQCRASEEVYHILRRPEGAESREGARAREFPRLHLAIEYEMKDFIVHPNCQQVIQTLWTEYVPDFMRRSMLEQIWYFTWRLVLLPVMILLYLVAPKASFMKSMRSPMNKFLSDTASYVAFLGLLFANMMTTETRKRGQHPGDAIEWLIIVWVVGLLWNHAKVLWGQGRVAYFKTLWHIYDIVMIGTFVLTFVCWAISYTWVRIAGTSYADELRRFWFAEDPILLAEGFFSIGTVLAFGRIVYLFQMSQILGPLQISLSRMLDDILQILLTFLLTMFCFASGLTRLYSYYENSVRVNPNNSTKTQPPQFVEFSNTFRTLFWNLFGYGEPEYADIVVTNTFNNTLIVPMRKHHFTEGVGYLLYAGYHVIVVTVLLNMLIAMMSNSLNEIQENADVEWKFARSRMWMTYFESGGTLPPPFNLIPSPKSFFYLFLWIKTKCCGSDGKTAEFSPTRCCYLETEEDTTDKAVATQRHKSLMVQLVLRYFNKKEQEKVKEAVTPDDLDSLRQDLLREIQKLHPPKTPKLQEISSNQFSYRSPPVQPVQSMVYM</sequence>
<keyword evidence="5" id="KW-1133">Transmembrane helix</keyword>
<comment type="subcellular location">
    <subcellularLocation>
        <location evidence="1">Membrane</location>
        <topology evidence="1">Multi-pass membrane protein</topology>
    </subcellularLocation>
</comment>
<name>A0A8J1XJI7_OWEFU</name>
<dbReference type="PROSITE" id="PS50088">
    <property type="entry name" value="ANK_REPEAT"/>
    <property type="match status" value="1"/>
</dbReference>
<dbReference type="GO" id="GO:0015279">
    <property type="term" value="F:store-operated calcium channel activity"/>
    <property type="evidence" value="ECO:0007669"/>
    <property type="project" value="TreeGrafter"/>
</dbReference>
<dbReference type="SUPFAM" id="SSF48403">
    <property type="entry name" value="Ankyrin repeat"/>
    <property type="match status" value="1"/>
</dbReference>
<accession>A0A8J1XJI7</accession>
<dbReference type="Pfam" id="PF08344">
    <property type="entry name" value="TRP_2"/>
    <property type="match status" value="1"/>
</dbReference>
<dbReference type="Pfam" id="PF12796">
    <property type="entry name" value="Ank_2"/>
    <property type="match status" value="1"/>
</dbReference>
<dbReference type="SMART" id="SM01420">
    <property type="entry name" value="TRP_2"/>
    <property type="match status" value="1"/>
</dbReference>
<dbReference type="InterPro" id="IPR013555">
    <property type="entry name" value="TRP_dom"/>
</dbReference>
<keyword evidence="9" id="KW-0407">Ion channel</keyword>
<keyword evidence="11" id="KW-1185">Reference proteome</keyword>
<keyword evidence="3" id="KW-0812">Transmembrane</keyword>
<dbReference type="Gene3D" id="1.25.40.20">
    <property type="entry name" value="Ankyrin repeat-containing domain"/>
    <property type="match status" value="1"/>
</dbReference>
<evidence type="ECO:0000256" key="1">
    <source>
        <dbReference type="ARBA" id="ARBA00004141"/>
    </source>
</evidence>
<gene>
    <name evidence="10" type="ORF">OFUS_LOCUS4320</name>
</gene>
<dbReference type="GO" id="GO:0051480">
    <property type="term" value="P:regulation of cytosolic calcium ion concentration"/>
    <property type="evidence" value="ECO:0007669"/>
    <property type="project" value="TreeGrafter"/>
</dbReference>
<keyword evidence="4" id="KW-0677">Repeat</keyword>
<dbReference type="InterPro" id="IPR002153">
    <property type="entry name" value="TRPC_channel"/>
</dbReference>
<keyword evidence="7" id="KW-0406">Ion transport</keyword>
<dbReference type="SMART" id="SM00248">
    <property type="entry name" value="ANK"/>
    <property type="match status" value="2"/>
</dbReference>
<dbReference type="InterPro" id="IPR002110">
    <property type="entry name" value="Ankyrin_rpt"/>
</dbReference>
<dbReference type="GO" id="GO:0070679">
    <property type="term" value="F:inositol 1,4,5 trisphosphate binding"/>
    <property type="evidence" value="ECO:0007669"/>
    <property type="project" value="TreeGrafter"/>
</dbReference>
<evidence type="ECO:0000256" key="6">
    <source>
        <dbReference type="ARBA" id="ARBA00023043"/>
    </source>
</evidence>
<dbReference type="Pfam" id="PF00520">
    <property type="entry name" value="Ion_trans"/>
    <property type="match status" value="1"/>
</dbReference>
<evidence type="ECO:0000256" key="3">
    <source>
        <dbReference type="ARBA" id="ARBA00022692"/>
    </source>
</evidence>
<dbReference type="InterPro" id="IPR005821">
    <property type="entry name" value="Ion_trans_dom"/>
</dbReference>
<organism evidence="10 11">
    <name type="scientific">Owenia fusiformis</name>
    <name type="common">Polychaete worm</name>
    <dbReference type="NCBI Taxonomy" id="6347"/>
    <lineage>
        <taxon>Eukaryota</taxon>
        <taxon>Metazoa</taxon>
        <taxon>Spiralia</taxon>
        <taxon>Lophotrochozoa</taxon>
        <taxon>Annelida</taxon>
        <taxon>Polychaeta</taxon>
        <taxon>Sedentaria</taxon>
        <taxon>Canalipalpata</taxon>
        <taxon>Sabellida</taxon>
        <taxon>Oweniida</taxon>
        <taxon>Oweniidae</taxon>
        <taxon>Owenia</taxon>
    </lineage>
</organism>
<dbReference type="PROSITE" id="PS50297">
    <property type="entry name" value="ANK_REP_REGION"/>
    <property type="match status" value="1"/>
</dbReference>
<evidence type="ECO:0000256" key="5">
    <source>
        <dbReference type="ARBA" id="ARBA00022989"/>
    </source>
</evidence>
<dbReference type="AlphaFoldDB" id="A0A8J1XJI7"/>
<dbReference type="InterPro" id="IPR036770">
    <property type="entry name" value="Ankyrin_rpt-contain_sf"/>
</dbReference>
<reference evidence="10" key="1">
    <citation type="submission" date="2022-03" db="EMBL/GenBank/DDBJ databases">
        <authorList>
            <person name="Martin C."/>
        </authorList>
    </citation>
    <scope>NUCLEOTIDE SEQUENCE</scope>
</reference>
<dbReference type="PRINTS" id="PR01097">
    <property type="entry name" value="TRNSRECEPTRP"/>
</dbReference>
<dbReference type="Proteomes" id="UP000749559">
    <property type="component" value="Unassembled WGS sequence"/>
</dbReference>
<dbReference type="GO" id="GO:0034703">
    <property type="term" value="C:cation channel complex"/>
    <property type="evidence" value="ECO:0007669"/>
    <property type="project" value="TreeGrafter"/>
</dbReference>
<dbReference type="OrthoDB" id="2373987at2759"/>
<evidence type="ECO:0000313" key="11">
    <source>
        <dbReference type="Proteomes" id="UP000749559"/>
    </source>
</evidence>
<keyword evidence="2" id="KW-0813">Transport</keyword>
<dbReference type="PANTHER" id="PTHR10117:SF54">
    <property type="entry name" value="TRANSIENT RECEPTOR POTENTIAL-GAMMA PROTEIN"/>
    <property type="match status" value="1"/>
</dbReference>
<evidence type="ECO:0000256" key="2">
    <source>
        <dbReference type="ARBA" id="ARBA00022448"/>
    </source>
</evidence>
<evidence type="ECO:0000256" key="7">
    <source>
        <dbReference type="ARBA" id="ARBA00023065"/>
    </source>
</evidence>
<keyword evidence="8" id="KW-0472">Membrane</keyword>
<comment type="caution">
    <text evidence="10">The sequence shown here is derived from an EMBL/GenBank/DDBJ whole genome shotgun (WGS) entry which is preliminary data.</text>
</comment>
<dbReference type="GO" id="GO:0005886">
    <property type="term" value="C:plasma membrane"/>
    <property type="evidence" value="ECO:0007669"/>
    <property type="project" value="TreeGrafter"/>
</dbReference>
<dbReference type="Gene3D" id="1.10.287.70">
    <property type="match status" value="1"/>
</dbReference>
<protein>
    <submittedName>
        <fullName evidence="10">Uncharacterized protein</fullName>
    </submittedName>
</protein>
<evidence type="ECO:0000313" key="10">
    <source>
        <dbReference type="EMBL" id="CAH1777258.1"/>
    </source>
</evidence>
<dbReference type="PANTHER" id="PTHR10117">
    <property type="entry name" value="TRANSIENT RECEPTOR POTENTIAL CHANNEL"/>
    <property type="match status" value="1"/>
</dbReference>
<evidence type="ECO:0000256" key="9">
    <source>
        <dbReference type="ARBA" id="ARBA00023303"/>
    </source>
</evidence>